<comment type="subunit">
    <text evidence="17">Homotetramer.</text>
</comment>
<keyword evidence="10 17" id="KW-0520">NAD</keyword>
<evidence type="ECO:0000256" key="15">
    <source>
        <dbReference type="ARBA" id="ARBA00048238"/>
    </source>
</evidence>
<keyword evidence="23" id="KW-1185">Reference proteome</keyword>
<evidence type="ECO:0000256" key="9">
    <source>
        <dbReference type="ARBA" id="ARBA00022958"/>
    </source>
</evidence>
<dbReference type="PROSITE" id="PS51385">
    <property type="entry name" value="YJEF_N"/>
    <property type="match status" value="1"/>
</dbReference>
<evidence type="ECO:0000259" key="21">
    <source>
        <dbReference type="PROSITE" id="PS51385"/>
    </source>
</evidence>
<dbReference type="PANTHER" id="PTHR12592">
    <property type="entry name" value="ATP-DEPENDENT (S)-NAD(P)H-HYDRATE DEHYDRATASE FAMILY MEMBER"/>
    <property type="match status" value="1"/>
</dbReference>
<dbReference type="InterPro" id="IPR004443">
    <property type="entry name" value="YjeF_N_dom"/>
</dbReference>
<dbReference type="CDD" id="cd01171">
    <property type="entry name" value="YXKO-related"/>
    <property type="match status" value="1"/>
</dbReference>
<dbReference type="PROSITE" id="PS51383">
    <property type="entry name" value="YJEF_C_3"/>
    <property type="match status" value="1"/>
</dbReference>
<feature type="domain" description="YjeF C-terminal" evidence="20">
    <location>
        <begin position="218"/>
        <end position="490"/>
    </location>
</feature>
<evidence type="ECO:0000256" key="4">
    <source>
        <dbReference type="ARBA" id="ARBA00009524"/>
    </source>
</evidence>
<evidence type="ECO:0000256" key="2">
    <source>
        <dbReference type="ARBA" id="ARBA00000909"/>
    </source>
</evidence>
<dbReference type="HAMAP" id="MF_01965">
    <property type="entry name" value="NADHX_dehydratase"/>
    <property type="match status" value="1"/>
</dbReference>
<evidence type="ECO:0000256" key="5">
    <source>
        <dbReference type="ARBA" id="ARBA00022723"/>
    </source>
</evidence>
<evidence type="ECO:0000256" key="7">
    <source>
        <dbReference type="ARBA" id="ARBA00022840"/>
    </source>
</evidence>
<dbReference type="EC" id="4.2.1.136" evidence="19"/>
<evidence type="ECO:0000256" key="13">
    <source>
        <dbReference type="ARBA" id="ARBA00023268"/>
    </source>
</evidence>
<feature type="binding site" evidence="18">
    <location>
        <position position="122"/>
    </location>
    <ligand>
        <name>K(+)</name>
        <dbReference type="ChEBI" id="CHEBI:29103"/>
    </ligand>
</feature>
<organism evidence="22 23">
    <name type="scientific">Devosia salina</name>
    <dbReference type="NCBI Taxonomy" id="2860336"/>
    <lineage>
        <taxon>Bacteria</taxon>
        <taxon>Pseudomonadati</taxon>
        <taxon>Pseudomonadota</taxon>
        <taxon>Alphaproteobacteria</taxon>
        <taxon>Hyphomicrobiales</taxon>
        <taxon>Devosiaceae</taxon>
        <taxon>Devosia</taxon>
    </lineage>
</organism>
<proteinExistence type="inferred from homology"/>
<dbReference type="Proteomes" id="UP000825799">
    <property type="component" value="Chromosome"/>
</dbReference>
<reference evidence="22 23" key="1">
    <citation type="submission" date="2021-08" db="EMBL/GenBank/DDBJ databases">
        <title>Devosia salina sp. nov., isolated from the South China Sea sediment.</title>
        <authorList>
            <person name="Zhou Z."/>
        </authorList>
    </citation>
    <scope>NUCLEOTIDE SEQUENCE [LARGE SCALE GENOMIC DNA]</scope>
    <source>
        <strain evidence="22 23">SCS-3</strain>
    </source>
</reference>
<comment type="catalytic activity">
    <reaction evidence="16 17 19">
        <text>(6S)-NADPHX + ADP = AMP + phosphate + NADPH + H(+)</text>
        <dbReference type="Rhea" id="RHEA:32235"/>
        <dbReference type="ChEBI" id="CHEBI:15378"/>
        <dbReference type="ChEBI" id="CHEBI:43474"/>
        <dbReference type="ChEBI" id="CHEBI:57783"/>
        <dbReference type="ChEBI" id="CHEBI:64076"/>
        <dbReference type="ChEBI" id="CHEBI:456215"/>
        <dbReference type="ChEBI" id="CHEBI:456216"/>
        <dbReference type="EC" id="4.2.1.136"/>
    </reaction>
</comment>
<keyword evidence="12 17" id="KW-0456">Lyase</keyword>
<dbReference type="InterPro" id="IPR017953">
    <property type="entry name" value="Carbohydrate_kinase_pred_CS"/>
</dbReference>
<comment type="cofactor">
    <cofactor evidence="18 19">
        <name>K(+)</name>
        <dbReference type="ChEBI" id="CHEBI:29103"/>
    </cofactor>
    <text evidence="18 19">Binds 1 potassium ion per subunit.</text>
</comment>
<feature type="binding site" evidence="18">
    <location>
        <begin position="126"/>
        <end position="132"/>
    </location>
    <ligand>
        <name>(6S)-NADPHX</name>
        <dbReference type="ChEBI" id="CHEBI:64076"/>
    </ligand>
</feature>
<evidence type="ECO:0000256" key="17">
    <source>
        <dbReference type="HAMAP-Rule" id="MF_01965"/>
    </source>
</evidence>
<keyword evidence="8 17" id="KW-0521">NADP</keyword>
<dbReference type="Pfam" id="PF01256">
    <property type="entry name" value="Carb_kinase"/>
    <property type="match status" value="1"/>
</dbReference>
<feature type="binding site" evidence="17">
    <location>
        <position position="372"/>
    </location>
    <ligand>
        <name>(6S)-NADPHX</name>
        <dbReference type="ChEBI" id="CHEBI:64076"/>
    </ligand>
</feature>
<keyword evidence="6 17" id="KW-0547">Nucleotide-binding</keyword>
<keyword evidence="5 18" id="KW-0479">Metal-binding</keyword>
<evidence type="ECO:0000256" key="8">
    <source>
        <dbReference type="ARBA" id="ARBA00022857"/>
    </source>
</evidence>
<comment type="catalytic activity">
    <reaction evidence="1 18 19">
        <text>(6R)-NADHX = (6S)-NADHX</text>
        <dbReference type="Rhea" id="RHEA:32215"/>
        <dbReference type="ChEBI" id="CHEBI:64074"/>
        <dbReference type="ChEBI" id="CHEBI:64075"/>
        <dbReference type="EC" id="5.1.99.6"/>
    </reaction>
</comment>
<comment type="caution">
    <text evidence="17">Lacks conserved residue(s) required for the propagation of feature annotation.</text>
</comment>
<evidence type="ECO:0000256" key="10">
    <source>
        <dbReference type="ARBA" id="ARBA00023027"/>
    </source>
</evidence>
<evidence type="ECO:0000256" key="12">
    <source>
        <dbReference type="ARBA" id="ARBA00023239"/>
    </source>
</evidence>
<comment type="catalytic activity">
    <reaction evidence="15 17 19">
        <text>(6S)-NADHX + ADP = AMP + phosphate + NADH + H(+)</text>
        <dbReference type="Rhea" id="RHEA:32223"/>
        <dbReference type="ChEBI" id="CHEBI:15378"/>
        <dbReference type="ChEBI" id="CHEBI:43474"/>
        <dbReference type="ChEBI" id="CHEBI:57945"/>
        <dbReference type="ChEBI" id="CHEBI:64074"/>
        <dbReference type="ChEBI" id="CHEBI:456215"/>
        <dbReference type="ChEBI" id="CHEBI:456216"/>
        <dbReference type="EC" id="4.2.1.136"/>
    </reaction>
</comment>
<accession>A0ABX8WJG6</accession>
<evidence type="ECO:0000256" key="1">
    <source>
        <dbReference type="ARBA" id="ARBA00000013"/>
    </source>
</evidence>
<dbReference type="EMBL" id="CP080590">
    <property type="protein sequence ID" value="QYO78435.1"/>
    <property type="molecule type" value="Genomic_DNA"/>
</dbReference>
<dbReference type="InterPro" id="IPR029056">
    <property type="entry name" value="Ribokinase-like"/>
</dbReference>
<feature type="binding site" evidence="17">
    <location>
        <position position="435"/>
    </location>
    <ligand>
        <name>(6S)-NADPHX</name>
        <dbReference type="ChEBI" id="CHEBI:64076"/>
    </ligand>
</feature>
<evidence type="ECO:0000259" key="20">
    <source>
        <dbReference type="PROSITE" id="PS51383"/>
    </source>
</evidence>
<dbReference type="InterPro" id="IPR030677">
    <property type="entry name" value="Nnr"/>
</dbReference>
<comment type="catalytic activity">
    <reaction evidence="2 18 19">
        <text>(6R)-NADPHX = (6S)-NADPHX</text>
        <dbReference type="Rhea" id="RHEA:32227"/>
        <dbReference type="ChEBI" id="CHEBI:64076"/>
        <dbReference type="ChEBI" id="CHEBI:64077"/>
        <dbReference type="EC" id="5.1.99.6"/>
    </reaction>
</comment>
<dbReference type="SUPFAM" id="SSF64153">
    <property type="entry name" value="YjeF N-terminal domain-like"/>
    <property type="match status" value="1"/>
</dbReference>
<comment type="similarity">
    <text evidence="3 19">In the N-terminal section; belongs to the NnrE/AIBP family.</text>
</comment>
<comment type="function">
    <text evidence="17">Catalyzes the dehydration of the S-form of NAD(P)HX at the expense of ADP, which is converted to AMP. Together with NAD(P)HX epimerase, which catalyzes the epimerization of the S- and R-forms, the enzyme allows the repair of both epimers of NAD(P)HX, a damaged form of NAD(P)H that is a result of enzymatic or heat-dependent hydration.</text>
</comment>
<dbReference type="SUPFAM" id="SSF53613">
    <property type="entry name" value="Ribokinase-like"/>
    <property type="match status" value="1"/>
</dbReference>
<evidence type="ECO:0000256" key="16">
    <source>
        <dbReference type="ARBA" id="ARBA00049209"/>
    </source>
</evidence>
<keyword evidence="13" id="KW-0511">Multifunctional enzyme</keyword>
<comment type="cofactor">
    <cofactor evidence="17">
        <name>Mg(2+)</name>
        <dbReference type="ChEBI" id="CHEBI:18420"/>
    </cofactor>
</comment>
<evidence type="ECO:0000256" key="19">
    <source>
        <dbReference type="PIRNR" id="PIRNR017184"/>
    </source>
</evidence>
<feature type="binding site" evidence="18">
    <location>
        <begin position="61"/>
        <end position="65"/>
    </location>
    <ligand>
        <name>(6S)-NADPHX</name>
        <dbReference type="ChEBI" id="CHEBI:64076"/>
    </ligand>
</feature>
<keyword evidence="9 18" id="KW-0630">Potassium</keyword>
<comment type="similarity">
    <text evidence="4 19">In the C-terminal section; belongs to the NnrD/CARKD family.</text>
</comment>
<gene>
    <name evidence="17" type="primary">nnrD</name>
    <name evidence="18" type="synonym">nnrE</name>
    <name evidence="22" type="ORF">K1X15_07790</name>
</gene>
<feature type="binding site" evidence="18">
    <location>
        <position position="62"/>
    </location>
    <ligand>
        <name>K(+)</name>
        <dbReference type="ChEBI" id="CHEBI:29103"/>
    </ligand>
</feature>
<dbReference type="NCBIfam" id="TIGR00197">
    <property type="entry name" value="yjeF_nterm"/>
    <property type="match status" value="1"/>
</dbReference>
<comment type="similarity">
    <text evidence="17">Belongs to the NnrD/CARKD family.</text>
</comment>
<feature type="binding site" evidence="17">
    <location>
        <position position="255"/>
    </location>
    <ligand>
        <name>(6S)-NADPHX</name>
        <dbReference type="ChEBI" id="CHEBI:64076"/>
    </ligand>
</feature>
<feature type="domain" description="YjeF N-terminal" evidence="21">
    <location>
        <begin position="15"/>
        <end position="212"/>
    </location>
</feature>
<dbReference type="NCBIfam" id="TIGR00196">
    <property type="entry name" value="yjeF_cterm"/>
    <property type="match status" value="1"/>
</dbReference>
<evidence type="ECO:0000256" key="3">
    <source>
        <dbReference type="ARBA" id="ARBA00006001"/>
    </source>
</evidence>
<evidence type="ECO:0000313" key="23">
    <source>
        <dbReference type="Proteomes" id="UP000825799"/>
    </source>
</evidence>
<feature type="binding site" evidence="17">
    <location>
        <position position="434"/>
    </location>
    <ligand>
        <name>AMP</name>
        <dbReference type="ChEBI" id="CHEBI:456215"/>
    </ligand>
</feature>
<evidence type="ECO:0000256" key="6">
    <source>
        <dbReference type="ARBA" id="ARBA00022741"/>
    </source>
</evidence>
<dbReference type="HAMAP" id="MF_01966">
    <property type="entry name" value="NADHX_epimerase"/>
    <property type="match status" value="1"/>
</dbReference>
<comment type="similarity">
    <text evidence="18">Belongs to the NnrE/AIBP family.</text>
</comment>
<evidence type="ECO:0000256" key="11">
    <source>
        <dbReference type="ARBA" id="ARBA00023235"/>
    </source>
</evidence>
<comment type="function">
    <text evidence="14 19">Bifunctional enzyme that catalyzes the epimerization of the S- and R-forms of NAD(P)HX and the dehydration of the S-form of NAD(P)HX at the expense of ADP, which is converted to AMP. This allows the repair of both epimers of NAD(P)HX, a damaged form of NAD(P)H that is a result of enzymatic or heat-dependent hydration.</text>
</comment>
<keyword evidence="7 17" id="KW-0067">ATP-binding</keyword>
<dbReference type="PIRSF" id="PIRSF017184">
    <property type="entry name" value="Nnr"/>
    <property type="match status" value="1"/>
</dbReference>
<dbReference type="PROSITE" id="PS01050">
    <property type="entry name" value="YJEF_C_2"/>
    <property type="match status" value="1"/>
</dbReference>
<feature type="binding site" evidence="18">
    <location>
        <position position="155"/>
    </location>
    <ligand>
        <name>(6S)-NADPHX</name>
        <dbReference type="ChEBI" id="CHEBI:64076"/>
    </ligand>
</feature>
<protein>
    <recommendedName>
        <fullName evidence="19">Bifunctional NAD(P)H-hydrate repair enzyme</fullName>
    </recommendedName>
    <alternativeName>
        <fullName evidence="19">Nicotinamide nucleotide repair protein</fullName>
    </alternativeName>
    <domain>
        <recommendedName>
            <fullName evidence="19">ADP-dependent (S)-NAD(P)H-hydrate dehydratase</fullName>
            <ecNumber evidence="19">4.2.1.136</ecNumber>
        </recommendedName>
        <alternativeName>
            <fullName evidence="19">ADP-dependent NAD(P)HX dehydratase</fullName>
        </alternativeName>
    </domain>
    <domain>
        <recommendedName>
            <fullName evidence="19">NAD(P)H-hydrate epimerase</fullName>
            <ecNumber evidence="19">5.1.99.6</ecNumber>
        </recommendedName>
    </domain>
</protein>
<dbReference type="InterPro" id="IPR036652">
    <property type="entry name" value="YjeF_N_dom_sf"/>
</dbReference>
<feature type="binding site" evidence="18">
    <location>
        <position position="158"/>
    </location>
    <ligand>
        <name>K(+)</name>
        <dbReference type="ChEBI" id="CHEBI:29103"/>
    </ligand>
</feature>
<dbReference type="PANTHER" id="PTHR12592:SF0">
    <property type="entry name" value="ATP-DEPENDENT (S)-NAD(P)H-HYDRATE DEHYDRATASE"/>
    <property type="match status" value="1"/>
</dbReference>
<dbReference type="Gene3D" id="3.40.1190.20">
    <property type="match status" value="1"/>
</dbReference>
<dbReference type="InterPro" id="IPR000631">
    <property type="entry name" value="CARKD"/>
</dbReference>
<comment type="function">
    <text evidence="18">Catalyzes the epimerization of the S- and R-forms of NAD(P)HX, a damaged form of NAD(P)H that is a result of enzymatic or heat-dependent hydration. This is a prerequisite for the S-specific NAD(P)H-hydrate dehydratase to allow the repair of both epimers of NAD(P)HX.</text>
</comment>
<dbReference type="RefSeq" id="WP_220306904.1">
    <property type="nucleotide sequence ID" value="NZ_CP080590.1"/>
</dbReference>
<evidence type="ECO:0000256" key="14">
    <source>
        <dbReference type="ARBA" id="ARBA00025153"/>
    </source>
</evidence>
<evidence type="ECO:0000256" key="18">
    <source>
        <dbReference type="HAMAP-Rule" id="MF_01966"/>
    </source>
</evidence>
<name>A0ABX8WJG6_9HYPH</name>
<dbReference type="EC" id="5.1.99.6" evidence="19"/>
<keyword evidence="11 18" id="KW-0413">Isomerase</keyword>
<dbReference type="Gene3D" id="3.40.50.10260">
    <property type="entry name" value="YjeF N-terminal domain"/>
    <property type="match status" value="1"/>
</dbReference>
<feature type="binding site" evidence="17">
    <location>
        <begin position="405"/>
        <end position="409"/>
    </location>
    <ligand>
        <name>AMP</name>
        <dbReference type="ChEBI" id="CHEBI:456215"/>
    </ligand>
</feature>
<evidence type="ECO:0000313" key="22">
    <source>
        <dbReference type="EMBL" id="QYO78435.1"/>
    </source>
</evidence>
<dbReference type="Pfam" id="PF03853">
    <property type="entry name" value="YjeF_N"/>
    <property type="match status" value="1"/>
</dbReference>
<sequence length="501" mass="51194">MPNPDRHVLLTPAQMAQADRLAVSHGVPSLTLMEAAGRAVADRIIGDYPKGPVLVLCGPGNNGGDGFVVARLLQAAGWAVRLWLSTAPDRLKGDAAAMAARWTGNMDGPDAPDLDGVGLIVDALLGAGLDRDVTGPLAATVDAVNGSGIPVVSIDVPSGIDGATGAVRGTAIKATETVTFFRFKPGHLLLPGRTHCGRRHLADIGIPPAVLAEIPVSTWQNRPGLWSVPFASADQHKFDRGHVVVISGGPLQTGAARLSALGAFRSGVGLVTMLGTEEALRMHAAHVTAIMLRPIATAQQLADVMTDKRITAAVVGPAAGVSSATSDNIDILLGSSAALVLDADALTCIAAQAEPAWARIQARQPPVVLTPHEGEFVRLFPDITGDKLERARVATSRSGAVLVLKGSDTVIAAPDGRAAINDNAPPWLGTAGAGDVLAGVIAGLMGQGMSGFEAACAGVWLHAEAANRFGGPGMISEDLPALLPGVLQSLVRPAPTAAAKI</sequence>